<keyword evidence="1" id="KW-0732">Signal</keyword>
<organism evidence="2 3">
    <name type="scientific">Mycolicibacterium smegmatis (strain MKD8)</name>
    <name type="common">Mycobacterium smegmatis</name>
    <dbReference type="NCBI Taxonomy" id="1214915"/>
    <lineage>
        <taxon>Bacteria</taxon>
        <taxon>Bacillati</taxon>
        <taxon>Actinomycetota</taxon>
        <taxon>Actinomycetes</taxon>
        <taxon>Mycobacteriales</taxon>
        <taxon>Mycobacteriaceae</taxon>
        <taxon>Mycolicibacterium</taxon>
    </lineage>
</organism>
<feature type="signal peptide" evidence="1">
    <location>
        <begin position="1"/>
        <end position="27"/>
    </location>
</feature>
<gene>
    <name evidence="2" type="ORF">D806_063530</name>
</gene>
<dbReference type="GeneID" id="93461076"/>
<dbReference type="AlphaFoldDB" id="A0A2U9PZQ3"/>
<protein>
    <submittedName>
        <fullName evidence="2">Uncharacterized protein</fullName>
    </submittedName>
</protein>
<reference evidence="3" key="2">
    <citation type="submission" date="2018-03" db="EMBL/GenBank/DDBJ databases">
        <authorList>
            <person name="Derbyshire K."/>
            <person name="Gray T.A."/>
            <person name="Champion M."/>
        </authorList>
    </citation>
    <scope>NUCLEOTIDE SEQUENCE [LARGE SCALE GENOMIC DNA]</scope>
    <source>
        <strain evidence="3">MKD8</strain>
    </source>
</reference>
<dbReference type="RefSeq" id="WP_003897883.1">
    <property type="nucleotide sequence ID" value="NZ_CP027541.1"/>
</dbReference>
<dbReference type="Proteomes" id="UP000011200">
    <property type="component" value="Chromosome"/>
</dbReference>
<sequence>MKKFGFAAIAASGLTAAILGLSGPAQAAPAVAPVSTGVDATTITAGVDRLEWLDKIQPKATAPQVDTTVRHSGR</sequence>
<proteinExistence type="predicted"/>
<reference evidence="2 3" key="1">
    <citation type="journal article" date="2013" name="Genome Announc.">
        <title>Draft genome sequence of MKD8, a conjugal recipient Mycobacterium smegmatis strain.</title>
        <authorList>
            <person name="Gray T.A."/>
            <person name="Palumbo M.J."/>
            <person name="Derbyshire K.M."/>
        </authorList>
    </citation>
    <scope>NUCLEOTIDE SEQUENCE [LARGE SCALE GENOMIC DNA]</scope>
    <source>
        <strain evidence="2 3">MKD8</strain>
    </source>
</reference>
<feature type="chain" id="PRO_5015917013" evidence="1">
    <location>
        <begin position="28"/>
        <end position="74"/>
    </location>
</feature>
<evidence type="ECO:0000313" key="3">
    <source>
        <dbReference type="Proteomes" id="UP000011200"/>
    </source>
</evidence>
<evidence type="ECO:0000256" key="1">
    <source>
        <dbReference type="SAM" id="SignalP"/>
    </source>
</evidence>
<name>A0A2U9PZQ3_MYCSE</name>
<dbReference type="EMBL" id="CP027541">
    <property type="protein sequence ID" value="AWT57286.1"/>
    <property type="molecule type" value="Genomic_DNA"/>
</dbReference>
<accession>A0A2U9PZQ3</accession>
<evidence type="ECO:0000313" key="2">
    <source>
        <dbReference type="EMBL" id="AWT57286.1"/>
    </source>
</evidence>